<dbReference type="GO" id="GO:0005524">
    <property type="term" value="F:ATP binding"/>
    <property type="evidence" value="ECO:0007669"/>
    <property type="project" value="UniProtKB-UniRule"/>
</dbReference>
<dbReference type="InterPro" id="IPR011009">
    <property type="entry name" value="Kinase-like_dom_sf"/>
</dbReference>
<evidence type="ECO:0000256" key="15">
    <source>
        <dbReference type="ARBA" id="ARBA00048679"/>
    </source>
</evidence>
<comment type="catalytic activity">
    <reaction evidence="14 16">
        <text>L-threonyl-[protein] + ATP = O-phospho-L-threonyl-[protein] + ADP + H(+)</text>
        <dbReference type="Rhea" id="RHEA:46608"/>
        <dbReference type="Rhea" id="RHEA-COMP:11060"/>
        <dbReference type="Rhea" id="RHEA-COMP:11605"/>
        <dbReference type="ChEBI" id="CHEBI:15378"/>
        <dbReference type="ChEBI" id="CHEBI:30013"/>
        <dbReference type="ChEBI" id="CHEBI:30616"/>
        <dbReference type="ChEBI" id="CHEBI:61977"/>
        <dbReference type="ChEBI" id="CHEBI:456216"/>
        <dbReference type="EC" id="2.7.11.1"/>
    </reaction>
</comment>
<evidence type="ECO:0000256" key="13">
    <source>
        <dbReference type="ARBA" id="ARBA00023180"/>
    </source>
</evidence>
<evidence type="ECO:0000313" key="23">
    <source>
        <dbReference type="RefSeq" id="XP_017979913.1"/>
    </source>
</evidence>
<keyword evidence="12" id="KW-1015">Disulfide bond</keyword>
<evidence type="ECO:0000256" key="2">
    <source>
        <dbReference type="ARBA" id="ARBA00022475"/>
    </source>
</evidence>
<organism evidence="22 23">
    <name type="scientific">Theobroma cacao</name>
    <name type="common">Cacao</name>
    <name type="synonym">Cocoa</name>
    <dbReference type="NCBI Taxonomy" id="3641"/>
    <lineage>
        <taxon>Eukaryota</taxon>
        <taxon>Viridiplantae</taxon>
        <taxon>Streptophyta</taxon>
        <taxon>Embryophyta</taxon>
        <taxon>Tracheophyta</taxon>
        <taxon>Spermatophyta</taxon>
        <taxon>Magnoliopsida</taxon>
        <taxon>eudicotyledons</taxon>
        <taxon>Gunneridae</taxon>
        <taxon>Pentapetalae</taxon>
        <taxon>rosids</taxon>
        <taxon>malvids</taxon>
        <taxon>Malvales</taxon>
        <taxon>Malvaceae</taxon>
        <taxon>Byttnerioideae</taxon>
        <taxon>Theobroma</taxon>
    </lineage>
</organism>
<dbReference type="Pfam" id="PF08276">
    <property type="entry name" value="PAN_2"/>
    <property type="match status" value="1"/>
</dbReference>
<dbReference type="AlphaFoldDB" id="A0AB32WKK5"/>
<accession>A0AB32WKK5</accession>
<dbReference type="GO" id="GO:0048544">
    <property type="term" value="P:recognition of pollen"/>
    <property type="evidence" value="ECO:0007669"/>
    <property type="project" value="InterPro"/>
</dbReference>
<dbReference type="Pfam" id="PF01453">
    <property type="entry name" value="B_lectin"/>
    <property type="match status" value="1"/>
</dbReference>
<evidence type="ECO:0000256" key="4">
    <source>
        <dbReference type="ARBA" id="ARBA00022679"/>
    </source>
</evidence>
<keyword evidence="2" id="KW-1003">Cell membrane</keyword>
<keyword evidence="7 16" id="KW-0547">Nucleotide-binding</keyword>
<dbReference type="InterPro" id="IPR024171">
    <property type="entry name" value="SRK-like_kinase"/>
</dbReference>
<evidence type="ECO:0000256" key="1">
    <source>
        <dbReference type="ARBA" id="ARBA00004251"/>
    </source>
</evidence>
<name>A0AB32WKK5_THECC</name>
<dbReference type="InterPro" id="IPR036426">
    <property type="entry name" value="Bulb-type_lectin_dom_sf"/>
</dbReference>
<dbReference type="GeneID" id="18594960"/>
<evidence type="ECO:0000259" key="21">
    <source>
        <dbReference type="PROSITE" id="PS50948"/>
    </source>
</evidence>
<dbReference type="Pfam" id="PF07714">
    <property type="entry name" value="PK_Tyr_Ser-Thr"/>
    <property type="match status" value="1"/>
</dbReference>
<dbReference type="InterPro" id="IPR001480">
    <property type="entry name" value="Bulb-type_lectin_dom"/>
</dbReference>
<comment type="catalytic activity">
    <reaction evidence="15 16">
        <text>L-seryl-[protein] + ATP = O-phospho-L-seryl-[protein] + ADP + H(+)</text>
        <dbReference type="Rhea" id="RHEA:17989"/>
        <dbReference type="Rhea" id="RHEA-COMP:9863"/>
        <dbReference type="Rhea" id="RHEA-COMP:11604"/>
        <dbReference type="ChEBI" id="CHEBI:15378"/>
        <dbReference type="ChEBI" id="CHEBI:29999"/>
        <dbReference type="ChEBI" id="CHEBI:30616"/>
        <dbReference type="ChEBI" id="CHEBI:83421"/>
        <dbReference type="ChEBI" id="CHEBI:456216"/>
        <dbReference type="EC" id="2.7.11.1"/>
    </reaction>
</comment>
<evidence type="ECO:0000256" key="10">
    <source>
        <dbReference type="ARBA" id="ARBA00022989"/>
    </source>
</evidence>
<evidence type="ECO:0000259" key="20">
    <source>
        <dbReference type="PROSITE" id="PS50927"/>
    </source>
</evidence>
<evidence type="ECO:0000256" key="16">
    <source>
        <dbReference type="PIRNR" id="PIRNR000641"/>
    </source>
</evidence>
<dbReference type="Proteomes" id="UP000694886">
    <property type="component" value="Chromosome 7"/>
</dbReference>
<keyword evidence="6" id="KW-0732">Signal</keyword>
<dbReference type="PROSITE" id="PS00107">
    <property type="entry name" value="PROTEIN_KINASE_ATP"/>
    <property type="match status" value="1"/>
</dbReference>
<keyword evidence="8 16" id="KW-0418">Kinase</keyword>
<dbReference type="FunFam" id="3.30.200.20:FF:000195">
    <property type="entry name" value="G-type lectin S-receptor-like serine/threonine-protein kinase"/>
    <property type="match status" value="1"/>
</dbReference>
<comment type="similarity">
    <text evidence="16">Belongs to the protein kinase superfamily. Ser/Thr protein kinase family.</text>
</comment>
<feature type="domain" description="Apple" evidence="21">
    <location>
        <begin position="292"/>
        <end position="375"/>
    </location>
</feature>
<evidence type="ECO:0000256" key="6">
    <source>
        <dbReference type="ARBA" id="ARBA00022729"/>
    </source>
</evidence>
<dbReference type="PROSITE" id="PS50011">
    <property type="entry name" value="PROTEIN_KINASE_DOM"/>
    <property type="match status" value="1"/>
</dbReference>
<dbReference type="Pfam" id="PF00954">
    <property type="entry name" value="S_locus_glycop"/>
    <property type="match status" value="1"/>
</dbReference>
<dbReference type="GO" id="GO:0005886">
    <property type="term" value="C:plasma membrane"/>
    <property type="evidence" value="ECO:0007669"/>
    <property type="project" value="UniProtKB-SubCell"/>
</dbReference>
<evidence type="ECO:0000256" key="14">
    <source>
        <dbReference type="ARBA" id="ARBA00047899"/>
    </source>
</evidence>
<dbReference type="SMART" id="SM00473">
    <property type="entry name" value="PAN_AP"/>
    <property type="match status" value="1"/>
</dbReference>
<evidence type="ECO:0000256" key="5">
    <source>
        <dbReference type="ARBA" id="ARBA00022692"/>
    </source>
</evidence>
<dbReference type="SMART" id="SM00108">
    <property type="entry name" value="B_lectin"/>
    <property type="match status" value="1"/>
</dbReference>
<dbReference type="Pfam" id="PF11883">
    <property type="entry name" value="DUF3403"/>
    <property type="match status" value="1"/>
</dbReference>
<evidence type="ECO:0000313" key="22">
    <source>
        <dbReference type="Proteomes" id="UP000694886"/>
    </source>
</evidence>
<protein>
    <recommendedName>
        <fullName evidence="16">Receptor-like serine/threonine-protein kinase</fullName>
        <ecNumber evidence="16">2.7.11.1</ecNumber>
    </recommendedName>
</protein>
<evidence type="ECO:0000256" key="11">
    <source>
        <dbReference type="ARBA" id="ARBA00023136"/>
    </source>
</evidence>
<dbReference type="RefSeq" id="XP_017979913.1">
    <property type="nucleotide sequence ID" value="XM_018124424.1"/>
</dbReference>
<dbReference type="Gene3D" id="2.90.10.10">
    <property type="entry name" value="Bulb-type lectin domain"/>
    <property type="match status" value="1"/>
</dbReference>
<reference evidence="23" key="2">
    <citation type="submission" date="2025-08" db="UniProtKB">
        <authorList>
            <consortium name="RefSeq"/>
        </authorList>
    </citation>
    <scope>IDENTIFICATION</scope>
</reference>
<keyword evidence="4 16" id="KW-0808">Transferase</keyword>
<keyword evidence="3 16" id="KW-0723">Serine/threonine-protein kinase</keyword>
<feature type="transmembrane region" description="Helical" evidence="18">
    <location>
        <begin position="395"/>
        <end position="416"/>
    </location>
</feature>
<dbReference type="PANTHER" id="PTHR27002:SF214">
    <property type="entry name" value="RECEPTOR-LIKE SERINE_THREONINE-PROTEIN KINASE"/>
    <property type="match status" value="1"/>
</dbReference>
<evidence type="ECO:0000256" key="7">
    <source>
        <dbReference type="ARBA" id="ARBA00022741"/>
    </source>
</evidence>
<dbReference type="KEGG" id="tcc:18594960"/>
<dbReference type="Gene3D" id="1.10.510.10">
    <property type="entry name" value="Transferase(Phosphotransferase) domain 1"/>
    <property type="match status" value="1"/>
</dbReference>
<feature type="binding site" evidence="17">
    <location>
        <position position="478"/>
    </location>
    <ligand>
        <name>ATP</name>
        <dbReference type="ChEBI" id="CHEBI:30616"/>
    </ligand>
</feature>
<sequence>MDQSKTWGELGHVNILQYVQVSFYDIVVWVANRENPVKDSHAIFSISSTGNLVIFDGENNTVWSSNLSRAAENPVAQLLDSGNFVVREKDIEDTKSYLWESFDFPSDTQLPGMKMGWNLITGVNRYFTAWKDLNDPSPGDFTYRVDNNGLPQLVLREGMKKRFRTGSWNGIGFSGVSIQQNTVIKPIFVDTTEELYYKYEVKDNFVITRFMVSQSGLLQRLVLFGNSTEWTVMYTVQNDLCDGYAKCGPNGICRINTSPNCDCLTGFRPRFQRQWQVLNWTGGCVRMTPLDCQKGEGFVKLTNVKLPDMLEFKFYHSMNLKDCRAKCLKNCSCTAYANSDISNGGSGCLMWFGKLIDMREFIQGESEQDIYIRMPASELSKKSTGESSWKSKRTMLVVAASTISVLLASFLAWYTIWKNRRKKRGSATGREDLELPLFDFATIASATNNFSNSNKIGEGGFGLVYKGELFKGQQVAVKRLSGNSQQGVEEFKNEVVMIAKLQHKNLVRLLGCCIEGDERMLIYEFMPNKSLDCFIFDQIKKVMLTWPKRFEIIMGIARGLLYLHHDSRLRIIHRDLKSSNILLDNELNPNISDFGIAKMFRADQFEAKTKRVVGTYGYMSPEYAIDGKFSVKSDVFSFGVLLLEIISGKQNRGFNHPDHYHNLLGHAWLLWNDGRALELIDPCLEDSCVEAQVLRCIQVGLLCAQKHLENRPVMSSVVLMLDNDEVTLPQPQEPGFFSERSSCDTNTLALYGTSFTKNVVTITMLEAR</sequence>
<dbReference type="InterPro" id="IPR003609">
    <property type="entry name" value="Pan_app"/>
</dbReference>
<dbReference type="SMART" id="SM00220">
    <property type="entry name" value="S_TKc"/>
    <property type="match status" value="1"/>
</dbReference>
<reference evidence="22" key="1">
    <citation type="journal article" date="1997" name="Nucleic Acids Res.">
        <title>tRNAscan-SE: a program for improved detection of transfer RNA genes in genomic sequence.</title>
        <authorList>
            <person name="Lowe T.M."/>
            <person name="Eddy S.R."/>
        </authorList>
    </citation>
    <scope>NUCLEOTIDE SEQUENCE [LARGE SCALE GENOMIC DNA]</scope>
    <source>
        <strain evidence="22">r\B97-61/B2</strain>
    </source>
</reference>
<dbReference type="EC" id="2.7.11.1" evidence="16"/>
<dbReference type="InterPro" id="IPR001245">
    <property type="entry name" value="Ser-Thr/Tyr_kinase_cat_dom"/>
</dbReference>
<dbReference type="CDD" id="cd01098">
    <property type="entry name" value="PAN_AP_plant"/>
    <property type="match status" value="1"/>
</dbReference>
<evidence type="ECO:0000256" key="18">
    <source>
        <dbReference type="SAM" id="Phobius"/>
    </source>
</evidence>
<dbReference type="InterPro" id="IPR021820">
    <property type="entry name" value="S-locus_recpt_kinase_C"/>
</dbReference>
<dbReference type="PROSITE" id="PS00108">
    <property type="entry name" value="PROTEIN_KINASE_ST"/>
    <property type="match status" value="1"/>
</dbReference>
<evidence type="ECO:0000256" key="12">
    <source>
        <dbReference type="ARBA" id="ARBA00023157"/>
    </source>
</evidence>
<evidence type="ECO:0000256" key="17">
    <source>
        <dbReference type="PROSITE-ProRule" id="PRU10141"/>
    </source>
</evidence>
<dbReference type="Gene3D" id="3.50.4.10">
    <property type="entry name" value="Hepatocyte Growth Factor"/>
    <property type="match status" value="1"/>
</dbReference>
<gene>
    <name evidence="23" type="primary">LOC18594960</name>
</gene>
<evidence type="ECO:0000256" key="9">
    <source>
        <dbReference type="ARBA" id="ARBA00022840"/>
    </source>
</evidence>
<dbReference type="Gramene" id="Tc07v2_t015040.1">
    <property type="protein sequence ID" value="Tc07v2_p015040.1"/>
    <property type="gene ID" value="Tc07v2_g015040"/>
</dbReference>
<feature type="domain" description="Bulb-type lectin" evidence="20">
    <location>
        <begin position="1"/>
        <end position="99"/>
    </location>
</feature>
<dbReference type="PROSITE" id="PS50948">
    <property type="entry name" value="PAN"/>
    <property type="match status" value="1"/>
</dbReference>
<dbReference type="FunFam" id="1.10.510.10:FF:000060">
    <property type="entry name" value="G-type lectin S-receptor-like serine/threonine-protein kinase"/>
    <property type="match status" value="1"/>
</dbReference>
<dbReference type="PROSITE" id="PS50927">
    <property type="entry name" value="BULB_LECTIN"/>
    <property type="match status" value="1"/>
</dbReference>
<keyword evidence="9 16" id="KW-0067">ATP-binding</keyword>
<dbReference type="InterPro" id="IPR017441">
    <property type="entry name" value="Protein_kinase_ATP_BS"/>
</dbReference>
<dbReference type="Gene3D" id="3.30.200.20">
    <property type="entry name" value="Phosphorylase Kinase, domain 1"/>
    <property type="match status" value="1"/>
</dbReference>
<dbReference type="InterPro" id="IPR000719">
    <property type="entry name" value="Prot_kinase_dom"/>
</dbReference>
<dbReference type="SUPFAM" id="SSF51110">
    <property type="entry name" value="alpha-D-mannose-specific plant lectins"/>
    <property type="match status" value="1"/>
</dbReference>
<proteinExistence type="inferred from homology"/>
<keyword evidence="10 18" id="KW-1133">Transmembrane helix</keyword>
<comment type="subcellular location">
    <subcellularLocation>
        <location evidence="1">Cell membrane</location>
        <topology evidence="1">Single-pass type I membrane protein</topology>
    </subcellularLocation>
</comment>
<evidence type="ECO:0000256" key="8">
    <source>
        <dbReference type="ARBA" id="ARBA00022777"/>
    </source>
</evidence>
<dbReference type="CDD" id="cd14066">
    <property type="entry name" value="STKc_IRAK"/>
    <property type="match status" value="1"/>
</dbReference>
<keyword evidence="11 18" id="KW-0472">Membrane</keyword>
<dbReference type="PANTHER" id="PTHR27002">
    <property type="entry name" value="RECEPTOR-LIKE SERINE/THREONINE-PROTEIN KINASE SD1-8"/>
    <property type="match status" value="1"/>
</dbReference>
<feature type="domain" description="Protein kinase" evidence="19">
    <location>
        <begin position="450"/>
        <end position="728"/>
    </location>
</feature>
<dbReference type="PIRSF" id="PIRSF000641">
    <property type="entry name" value="SRK"/>
    <property type="match status" value="1"/>
</dbReference>
<keyword evidence="5 18" id="KW-0812">Transmembrane</keyword>
<dbReference type="GO" id="GO:0004674">
    <property type="term" value="F:protein serine/threonine kinase activity"/>
    <property type="evidence" value="ECO:0007669"/>
    <property type="project" value="UniProtKB-KW"/>
</dbReference>
<keyword evidence="13" id="KW-0325">Glycoprotein</keyword>
<dbReference type="InterPro" id="IPR000858">
    <property type="entry name" value="S_locus_glycoprot_dom"/>
</dbReference>
<evidence type="ECO:0000259" key="19">
    <source>
        <dbReference type="PROSITE" id="PS50011"/>
    </source>
</evidence>
<dbReference type="CDD" id="cd00028">
    <property type="entry name" value="B_lectin"/>
    <property type="match status" value="1"/>
</dbReference>
<dbReference type="SUPFAM" id="SSF56112">
    <property type="entry name" value="Protein kinase-like (PK-like)"/>
    <property type="match status" value="1"/>
</dbReference>
<evidence type="ECO:0000256" key="3">
    <source>
        <dbReference type="ARBA" id="ARBA00022527"/>
    </source>
</evidence>
<dbReference type="InterPro" id="IPR008271">
    <property type="entry name" value="Ser/Thr_kinase_AS"/>
</dbReference>